<feature type="binding site" evidence="2">
    <location>
        <position position="8"/>
    </location>
    <ligand>
        <name>Fe cation</name>
        <dbReference type="ChEBI" id="CHEBI:24875"/>
        <label>1</label>
    </ligand>
</feature>
<keyword evidence="2" id="KW-0479">Metal-binding</keyword>
<dbReference type="Gene3D" id="3.60.21.10">
    <property type="match status" value="1"/>
</dbReference>
<name>A0A9D1DQ78_9FIRM</name>
<feature type="active site" description="Proton donor" evidence="1">
    <location>
        <position position="68"/>
    </location>
</feature>
<feature type="binding site" evidence="2">
    <location>
        <position position="67"/>
    </location>
    <ligand>
        <name>Fe cation</name>
        <dbReference type="ChEBI" id="CHEBI:24875"/>
        <label>2</label>
    </ligand>
</feature>
<dbReference type="PIRSF" id="PIRSF004789">
    <property type="entry name" value="DR1281"/>
    <property type="match status" value="1"/>
</dbReference>
<dbReference type="GO" id="GO:0046872">
    <property type="term" value="F:metal ion binding"/>
    <property type="evidence" value="ECO:0007669"/>
    <property type="project" value="UniProtKB-KW"/>
</dbReference>
<protein>
    <submittedName>
        <fullName evidence="3">TIGR00282 family metallophosphoesterase</fullName>
    </submittedName>
</protein>
<reference evidence="3" key="2">
    <citation type="journal article" date="2021" name="PeerJ">
        <title>Extensive microbial diversity within the chicken gut microbiome revealed by metagenomics and culture.</title>
        <authorList>
            <person name="Gilroy R."/>
            <person name="Ravi A."/>
            <person name="Getino M."/>
            <person name="Pursley I."/>
            <person name="Horton D.L."/>
            <person name="Alikhan N.F."/>
            <person name="Baker D."/>
            <person name="Gharbi K."/>
            <person name="Hall N."/>
            <person name="Watson M."/>
            <person name="Adriaenssens E.M."/>
            <person name="Foster-Nyarko E."/>
            <person name="Jarju S."/>
            <person name="Secka A."/>
            <person name="Antonio M."/>
            <person name="Oren A."/>
            <person name="Chaudhuri R.R."/>
            <person name="La Ragione R."/>
            <person name="Hildebrand F."/>
            <person name="Pallen M.J."/>
        </authorList>
    </citation>
    <scope>NUCLEOTIDE SEQUENCE</scope>
    <source>
        <strain evidence="3">ChiSjej1B19-7085</strain>
    </source>
</reference>
<dbReference type="AlphaFoldDB" id="A0A9D1DQ78"/>
<feature type="binding site" evidence="2">
    <location>
        <position position="39"/>
    </location>
    <ligand>
        <name>Fe cation</name>
        <dbReference type="ChEBI" id="CHEBI:24875"/>
        <label>1</label>
    </ligand>
</feature>
<proteinExistence type="predicted"/>
<dbReference type="Proteomes" id="UP000886785">
    <property type="component" value="Unassembled WGS sequence"/>
</dbReference>
<dbReference type="InterPro" id="IPR005235">
    <property type="entry name" value="YmdB-like"/>
</dbReference>
<gene>
    <name evidence="3" type="ORF">IAA54_05190</name>
</gene>
<feature type="binding site" evidence="2">
    <location>
        <position position="40"/>
    </location>
    <ligand>
        <name>Fe cation</name>
        <dbReference type="ChEBI" id="CHEBI:24875"/>
        <label>1</label>
    </ligand>
</feature>
<dbReference type="PANTHER" id="PTHR36303:SF1">
    <property type="entry name" value="2',3'-CYCLIC-NUCLEOTIDE 2'-PHOSPHODIESTERASE"/>
    <property type="match status" value="1"/>
</dbReference>
<feature type="binding site" evidence="2">
    <location>
        <position position="149"/>
    </location>
    <ligand>
        <name>Fe cation</name>
        <dbReference type="ChEBI" id="CHEBI:24875"/>
        <label>2</label>
    </ligand>
</feature>
<feature type="binding site" evidence="2">
    <location>
        <position position="39"/>
    </location>
    <ligand>
        <name>Fe cation</name>
        <dbReference type="ChEBI" id="CHEBI:24875"/>
        <label>2</label>
    </ligand>
</feature>
<evidence type="ECO:0000256" key="1">
    <source>
        <dbReference type="PIRSR" id="PIRSR004789-50"/>
    </source>
</evidence>
<feature type="binding site" evidence="2">
    <location>
        <position position="176"/>
    </location>
    <ligand>
        <name>Fe cation</name>
        <dbReference type="ChEBI" id="CHEBI:24875"/>
        <label>1</label>
    </ligand>
</feature>
<dbReference type="EMBL" id="DVHF01000058">
    <property type="protein sequence ID" value="HIR57044.1"/>
    <property type="molecule type" value="Genomic_DNA"/>
</dbReference>
<comment type="caution">
    <text evidence="3">The sequence shown here is derived from an EMBL/GenBank/DDBJ whole genome shotgun (WGS) entry which is preliminary data.</text>
</comment>
<dbReference type="GO" id="GO:0004113">
    <property type="term" value="F:2',3'-cyclic-nucleotide 3'-phosphodiesterase activity"/>
    <property type="evidence" value="ECO:0007669"/>
    <property type="project" value="TreeGrafter"/>
</dbReference>
<dbReference type="SUPFAM" id="SSF56300">
    <property type="entry name" value="Metallo-dependent phosphatases"/>
    <property type="match status" value="1"/>
</dbReference>
<reference evidence="3" key="1">
    <citation type="submission" date="2020-10" db="EMBL/GenBank/DDBJ databases">
        <authorList>
            <person name="Gilroy R."/>
        </authorList>
    </citation>
    <scope>NUCLEOTIDE SEQUENCE</scope>
    <source>
        <strain evidence="3">ChiSjej1B19-7085</strain>
    </source>
</reference>
<accession>A0A9D1DQ78</accession>
<dbReference type="NCBIfam" id="TIGR00282">
    <property type="entry name" value="TIGR00282 family metallophosphoesterase"/>
    <property type="match status" value="1"/>
</dbReference>
<evidence type="ECO:0000313" key="4">
    <source>
        <dbReference type="Proteomes" id="UP000886785"/>
    </source>
</evidence>
<dbReference type="Pfam" id="PF13277">
    <property type="entry name" value="YmdB"/>
    <property type="match status" value="1"/>
</dbReference>
<evidence type="ECO:0000256" key="2">
    <source>
        <dbReference type="PIRSR" id="PIRSR004789-51"/>
    </source>
</evidence>
<dbReference type="InterPro" id="IPR029052">
    <property type="entry name" value="Metallo-depent_PP-like"/>
</dbReference>
<sequence length="256" mass="27538">MNILAIGDVVGSIGCKFLRAHLPHLKKIKNIDLVIANGENSADGNGITPASADYLFSSGVDVITTGNHAFRRREAYDLFDEEDCLLRPANFPSGVPGHGLCIVDKGRLRIAVINLMGVVYLDNLDCPFATMDRLLKTPDLPKIVLVDFHAEATGEKGALGYYLDGRVSAVFGTHTHIQTADARILPAGTGFLTDLGMTGPIQSVLGVQPELVIRRSMTKMPVRFDLASGDCHMDGAVFSIDEKTGLTTAVERISIC</sequence>
<organism evidence="3 4">
    <name type="scientific">Candidatus Gallacutalibacter pullicola</name>
    <dbReference type="NCBI Taxonomy" id="2840830"/>
    <lineage>
        <taxon>Bacteria</taxon>
        <taxon>Bacillati</taxon>
        <taxon>Bacillota</taxon>
        <taxon>Clostridia</taxon>
        <taxon>Eubacteriales</taxon>
        <taxon>Candidatus Gallacutalibacter</taxon>
    </lineage>
</organism>
<evidence type="ECO:0000313" key="3">
    <source>
        <dbReference type="EMBL" id="HIR57044.1"/>
    </source>
</evidence>
<dbReference type="CDD" id="cd07382">
    <property type="entry name" value="MPP_DR1281"/>
    <property type="match status" value="1"/>
</dbReference>
<feature type="binding site" evidence="2">
    <location>
        <position position="174"/>
    </location>
    <ligand>
        <name>Fe cation</name>
        <dbReference type="ChEBI" id="CHEBI:24875"/>
        <label>2</label>
    </ligand>
</feature>
<dbReference type="PANTHER" id="PTHR36303">
    <property type="entry name" value="2',3'-CYCLIC-NUCLEOTIDE 2'-PHOSPHODIESTERASE"/>
    <property type="match status" value="1"/>
</dbReference>